<gene>
    <name evidence="13" type="ORF">Poli38472_013021</name>
</gene>
<accession>A0A8K1CJV2</accession>
<dbReference type="InterPro" id="IPR000834">
    <property type="entry name" value="Peptidase_M14"/>
</dbReference>
<keyword evidence="14" id="KW-1185">Reference proteome</keyword>
<dbReference type="GO" id="GO:0005615">
    <property type="term" value="C:extracellular space"/>
    <property type="evidence" value="ECO:0007669"/>
    <property type="project" value="TreeGrafter"/>
</dbReference>
<evidence type="ECO:0000313" key="13">
    <source>
        <dbReference type="EMBL" id="TMW64399.1"/>
    </source>
</evidence>
<dbReference type="SUPFAM" id="SSF53187">
    <property type="entry name" value="Zn-dependent exopeptidases"/>
    <property type="match status" value="1"/>
</dbReference>
<dbReference type="PROSITE" id="PS52035">
    <property type="entry name" value="PEPTIDASE_M14"/>
    <property type="match status" value="1"/>
</dbReference>
<keyword evidence="8" id="KW-0862">Zinc</keyword>
<evidence type="ECO:0000256" key="1">
    <source>
        <dbReference type="ARBA" id="ARBA00001947"/>
    </source>
</evidence>
<organism evidence="13 14">
    <name type="scientific">Pythium oligandrum</name>
    <name type="common">Mycoparasitic fungus</name>
    <dbReference type="NCBI Taxonomy" id="41045"/>
    <lineage>
        <taxon>Eukaryota</taxon>
        <taxon>Sar</taxon>
        <taxon>Stramenopiles</taxon>
        <taxon>Oomycota</taxon>
        <taxon>Peronosporomycetes</taxon>
        <taxon>Pythiales</taxon>
        <taxon>Pythiaceae</taxon>
        <taxon>Pythium</taxon>
    </lineage>
</organism>
<dbReference type="AlphaFoldDB" id="A0A8K1CJV2"/>
<keyword evidence="7" id="KW-0378">Hydrolase</keyword>
<evidence type="ECO:0000256" key="8">
    <source>
        <dbReference type="ARBA" id="ARBA00022833"/>
    </source>
</evidence>
<keyword evidence="6 11" id="KW-0732">Signal</keyword>
<evidence type="ECO:0000259" key="12">
    <source>
        <dbReference type="PROSITE" id="PS52035"/>
    </source>
</evidence>
<evidence type="ECO:0000256" key="6">
    <source>
        <dbReference type="ARBA" id="ARBA00022729"/>
    </source>
</evidence>
<comment type="caution">
    <text evidence="13">The sequence shown here is derived from an EMBL/GenBank/DDBJ whole genome shotgun (WGS) entry which is preliminary data.</text>
</comment>
<feature type="domain" description="Peptidase M14" evidence="12">
    <location>
        <begin position="134"/>
        <end position="440"/>
    </location>
</feature>
<feature type="chain" id="PRO_5035446475" description="Peptidase M14 domain-containing protein" evidence="11">
    <location>
        <begin position="21"/>
        <end position="445"/>
    </location>
</feature>
<sequence>MKLFTTVLALASLAAAPCTAEKQLVRVEGPRAAFDMFIEEHKGNVDILRSRQLAEGNVAAELYGDASLINQLNHHTSGRFLESTEQVLKFVVADSTDDLIKREQKEVASCHEKTADYVKKLGDGNFADSAFHDCWRTSTQVFEFLDKLVALSPEFLNKTEEIGRTIEGKPIPLYKISKTNSTSDKPKQALYAQSLIHAREWQSGGSIFYTIAGMLDGLRSGDARVHAIFDSYDWYFVPVLNIDGYDYSWKTERLWRKNRRSFFVKGKQYYGVDLNRNFGPLEYFDLDKNSANPSSTTYPGLTPLSEPESTAVFAFLRTLGSSLAGTIDVHMNAQTVLRPFSNQRDEAPEPYKTKLTNLGDAMRQAIQKDSELKYDNAPSASGLYMSYGTFKDAVFLELSKTASYTLELEREDGDFITKQTTIRPVGKRTLACFLAFSEGIATYYK</sequence>
<evidence type="ECO:0000256" key="10">
    <source>
        <dbReference type="PROSITE-ProRule" id="PRU01379"/>
    </source>
</evidence>
<comment type="similarity">
    <text evidence="2 10">Belongs to the peptidase M14 family.</text>
</comment>
<keyword evidence="4" id="KW-0645">Protease</keyword>
<name>A0A8K1CJV2_PYTOL</name>
<dbReference type="SMART" id="SM00631">
    <property type="entry name" value="Zn_pept"/>
    <property type="match status" value="1"/>
</dbReference>
<evidence type="ECO:0000256" key="9">
    <source>
        <dbReference type="ARBA" id="ARBA00023049"/>
    </source>
</evidence>
<dbReference type="Proteomes" id="UP000794436">
    <property type="component" value="Unassembled WGS sequence"/>
</dbReference>
<dbReference type="GO" id="GO:0004181">
    <property type="term" value="F:metallocarboxypeptidase activity"/>
    <property type="evidence" value="ECO:0007669"/>
    <property type="project" value="InterPro"/>
</dbReference>
<evidence type="ECO:0000313" key="14">
    <source>
        <dbReference type="Proteomes" id="UP000794436"/>
    </source>
</evidence>
<dbReference type="PRINTS" id="PR00765">
    <property type="entry name" value="CRBOXYPTASEA"/>
</dbReference>
<evidence type="ECO:0000256" key="2">
    <source>
        <dbReference type="ARBA" id="ARBA00005988"/>
    </source>
</evidence>
<keyword evidence="9" id="KW-0482">Metalloprotease</keyword>
<dbReference type="OrthoDB" id="3626597at2759"/>
<comment type="cofactor">
    <cofactor evidence="1">
        <name>Zn(2+)</name>
        <dbReference type="ChEBI" id="CHEBI:29105"/>
    </cofactor>
</comment>
<evidence type="ECO:0000256" key="7">
    <source>
        <dbReference type="ARBA" id="ARBA00022801"/>
    </source>
</evidence>
<evidence type="ECO:0000256" key="11">
    <source>
        <dbReference type="SAM" id="SignalP"/>
    </source>
</evidence>
<keyword evidence="5" id="KW-0479">Metal-binding</keyword>
<feature type="signal peptide" evidence="11">
    <location>
        <begin position="1"/>
        <end position="20"/>
    </location>
</feature>
<dbReference type="GO" id="GO:0006508">
    <property type="term" value="P:proteolysis"/>
    <property type="evidence" value="ECO:0007669"/>
    <property type="project" value="UniProtKB-KW"/>
</dbReference>
<dbReference type="PANTHER" id="PTHR11705:SF143">
    <property type="entry name" value="SLL0236 PROTEIN"/>
    <property type="match status" value="1"/>
</dbReference>
<dbReference type="FunFam" id="3.40.630.10:FF:000084">
    <property type="entry name" value="Carboxypeptidase B2"/>
    <property type="match status" value="1"/>
</dbReference>
<dbReference type="Gene3D" id="3.40.630.10">
    <property type="entry name" value="Zn peptidases"/>
    <property type="match status" value="1"/>
</dbReference>
<reference evidence="13" key="1">
    <citation type="submission" date="2019-03" db="EMBL/GenBank/DDBJ databases">
        <title>Long read genome sequence of the mycoparasitic Pythium oligandrum ATCC 38472 isolated from sugarbeet rhizosphere.</title>
        <authorList>
            <person name="Gaulin E."/>
        </authorList>
    </citation>
    <scope>NUCLEOTIDE SEQUENCE</scope>
    <source>
        <strain evidence="13">ATCC 38472_TT</strain>
    </source>
</reference>
<dbReference type="EMBL" id="SPLM01000040">
    <property type="protein sequence ID" value="TMW64399.1"/>
    <property type="molecule type" value="Genomic_DNA"/>
</dbReference>
<feature type="active site" description="Proton donor/acceptor" evidence="10">
    <location>
        <position position="407"/>
    </location>
</feature>
<keyword evidence="3" id="KW-0121">Carboxypeptidase</keyword>
<evidence type="ECO:0000256" key="3">
    <source>
        <dbReference type="ARBA" id="ARBA00022645"/>
    </source>
</evidence>
<evidence type="ECO:0000256" key="4">
    <source>
        <dbReference type="ARBA" id="ARBA00022670"/>
    </source>
</evidence>
<dbReference type="PANTHER" id="PTHR11705">
    <property type="entry name" value="PROTEASE FAMILY M14 CARBOXYPEPTIDASE A,B"/>
    <property type="match status" value="1"/>
</dbReference>
<dbReference type="Pfam" id="PF00246">
    <property type="entry name" value="Peptidase_M14"/>
    <property type="match status" value="1"/>
</dbReference>
<evidence type="ECO:0000256" key="5">
    <source>
        <dbReference type="ARBA" id="ARBA00022723"/>
    </source>
</evidence>
<dbReference type="GO" id="GO:0008270">
    <property type="term" value="F:zinc ion binding"/>
    <property type="evidence" value="ECO:0007669"/>
    <property type="project" value="InterPro"/>
</dbReference>
<protein>
    <recommendedName>
        <fullName evidence="12">Peptidase M14 domain-containing protein</fullName>
    </recommendedName>
</protein>
<proteinExistence type="inferred from homology"/>